<dbReference type="Proteomes" id="UP001217838">
    <property type="component" value="Unassembled WGS sequence"/>
</dbReference>
<name>A0ABT5BJA8_9BACT</name>
<proteinExistence type="predicted"/>
<dbReference type="RefSeq" id="WP_272008215.1">
    <property type="nucleotide sequence ID" value="NZ_JAQNDN010000024.1"/>
</dbReference>
<gene>
    <name evidence="1" type="ORF">POL58_40950</name>
</gene>
<accession>A0ABT5BJA8</accession>
<organism evidence="1 2">
    <name type="scientific">Nannocystis radixulma</name>
    <dbReference type="NCBI Taxonomy" id="2995305"/>
    <lineage>
        <taxon>Bacteria</taxon>
        <taxon>Pseudomonadati</taxon>
        <taxon>Myxococcota</taxon>
        <taxon>Polyangia</taxon>
        <taxon>Nannocystales</taxon>
        <taxon>Nannocystaceae</taxon>
        <taxon>Nannocystis</taxon>
    </lineage>
</organism>
<protein>
    <recommendedName>
        <fullName evidence="3">DUF4360 domain-containing protein</fullName>
    </recommendedName>
</protein>
<evidence type="ECO:0008006" key="3">
    <source>
        <dbReference type="Google" id="ProtNLM"/>
    </source>
</evidence>
<evidence type="ECO:0000313" key="1">
    <source>
        <dbReference type="EMBL" id="MDC0674187.1"/>
    </source>
</evidence>
<dbReference type="EMBL" id="JAQNDN010000024">
    <property type="protein sequence ID" value="MDC0674187.1"/>
    <property type="molecule type" value="Genomic_DNA"/>
</dbReference>
<evidence type="ECO:0000313" key="2">
    <source>
        <dbReference type="Proteomes" id="UP001217838"/>
    </source>
</evidence>
<comment type="caution">
    <text evidence="1">The sequence shown here is derived from an EMBL/GenBank/DDBJ whole genome shotgun (WGS) entry which is preliminary data.</text>
</comment>
<sequence length="197" mass="21391">MLSHCPPRHARLALVAPIAVACTCGPEFGRHTMAVRELPYLTSVTFYESSGAVVPLKFDPFGPELNTRLPDPLGPGNCDVAFEPIGEYYDFYYSDRDGKFDASGSYITISAVYPVASPERGGLNVAEVELRYLDLIYERADTLGSFAGLGDNFLLFSVDNAVDDDLATTTTMGNTTDDPGERLRITVGFQSSLDAPM</sequence>
<reference evidence="1 2" key="1">
    <citation type="submission" date="2022-11" db="EMBL/GenBank/DDBJ databases">
        <title>Minimal conservation of predation-associated metabolite biosynthetic gene clusters underscores biosynthetic potential of Myxococcota including descriptions for ten novel species: Archangium lansinium sp. nov., Myxococcus landrumus sp. nov., Nannocystis bai.</title>
        <authorList>
            <person name="Ahearne A."/>
            <person name="Stevens C."/>
            <person name="Dowd S."/>
        </authorList>
    </citation>
    <scope>NUCLEOTIDE SEQUENCE [LARGE SCALE GENOMIC DNA]</scope>
    <source>
        <strain evidence="1 2">NCELM</strain>
    </source>
</reference>
<keyword evidence="2" id="KW-1185">Reference proteome</keyword>